<reference evidence="1" key="1">
    <citation type="submission" date="2024-07" db="EMBL/GenBank/DDBJ databases">
        <title>A survey of Mimosa microsymbionts across Brazilian biomes reveals a high diversity of Paraburkholderia nodulating endemic species, but also that Cupriavidus is common as a symbiont of widespread species.</title>
        <authorList>
            <person name="Rouws L."/>
            <person name="Barauna A."/>
            <person name="Beukes C."/>
            <person name="Rouws J.R.C."/>
            <person name="De Faria S.M."/>
            <person name="Gross E."/>
            <person name="Bueno Dos Reis Junior F."/>
            <person name="Simon M.F."/>
            <person name="Maluk M."/>
            <person name="Odee D.W."/>
            <person name="Kenicer G."/>
            <person name="Young J.P.W."/>
            <person name="Reis V.M."/>
            <person name="Zilli J."/>
            <person name="James E.K."/>
        </authorList>
    </citation>
    <scope>NUCLEOTIDE SEQUENCE</scope>
    <source>
        <strain evidence="1">EG181B</strain>
    </source>
</reference>
<keyword evidence="1" id="KW-0456">Lyase</keyword>
<accession>A0ACC6U8U0</accession>
<gene>
    <name evidence="1" type="primary">pseB</name>
    <name evidence="1" type="ORF">AB4Y32_29725</name>
</gene>
<comment type="caution">
    <text evidence="1">The sequence shown here is derived from an EMBL/GenBank/DDBJ whole genome shotgun (WGS) entry which is preliminary data.</text>
</comment>
<dbReference type="Proteomes" id="UP001558850">
    <property type="component" value="Unassembled WGS sequence"/>
</dbReference>
<organism evidence="1 2">
    <name type="scientific">Paraburkholderia phymatum</name>
    <dbReference type="NCBI Taxonomy" id="148447"/>
    <lineage>
        <taxon>Bacteria</taxon>
        <taxon>Pseudomonadati</taxon>
        <taxon>Pseudomonadota</taxon>
        <taxon>Betaproteobacteria</taxon>
        <taxon>Burkholderiales</taxon>
        <taxon>Burkholderiaceae</taxon>
        <taxon>Paraburkholderia</taxon>
    </lineage>
</organism>
<evidence type="ECO:0000313" key="2">
    <source>
        <dbReference type="Proteomes" id="UP001558850"/>
    </source>
</evidence>
<name>A0ACC6U8U0_9BURK</name>
<dbReference type="EC" id="4.2.1.115" evidence="1"/>
<evidence type="ECO:0000313" key="1">
    <source>
        <dbReference type="EMBL" id="MEX3935922.1"/>
    </source>
</evidence>
<sequence>MKLSSYLNNKSILVTGGTGTFGRAFVARLLKDYEPREIVVFSRDEFKQFEMAQVFSQSRFPVRYFLGDIRDRERLLRAFNGIDIVVHAAALKQVPALEANPMEAVKTNIIGAQNIIEAALDRNVKRVIGVSTDKAVSPSNLYGATKLAMEKLLVAANTYTRYRDIGFSVVRYGNVTGSRGSVIPFWSDLIRRGETTLPVTDARMTRFLIDLEGGVDLVLRAIDHAEPGEIFIPKIPSTRMMDLVKAFPGSPEARVVGIRPGEKLHEVLISEDEGRHTYDMGTHFVIVPEFDDRRAERHAVKAGSPMPEGFSYSSDNNDDWLTHESLVEMVRMVGGFHTAPALEAVAA</sequence>
<dbReference type="EMBL" id="JBFRCH010000025">
    <property type="protein sequence ID" value="MEX3935922.1"/>
    <property type="molecule type" value="Genomic_DNA"/>
</dbReference>
<protein>
    <submittedName>
        <fullName evidence="1">UDP-N-acetylglucosamine 4,6-dehydratase (Inverting)</fullName>
        <ecNumber evidence="1">4.2.1.115</ecNumber>
    </submittedName>
</protein>
<keyword evidence="2" id="KW-1185">Reference proteome</keyword>
<proteinExistence type="predicted"/>